<accession>A0A1G2ENL9</accession>
<dbReference type="InterPro" id="IPR000192">
    <property type="entry name" value="Aminotrans_V_dom"/>
</dbReference>
<evidence type="ECO:0000259" key="11">
    <source>
        <dbReference type="Pfam" id="PF00266"/>
    </source>
</evidence>
<evidence type="ECO:0000256" key="4">
    <source>
        <dbReference type="ARBA" id="ARBA00022679"/>
    </source>
</evidence>
<dbReference type="InterPro" id="IPR016454">
    <property type="entry name" value="Cysteine_dSase"/>
</dbReference>
<protein>
    <recommendedName>
        <fullName evidence="3">cysteine desulfurase</fullName>
        <ecNumber evidence="3">2.8.1.7</ecNumber>
    </recommendedName>
</protein>
<dbReference type="Gene3D" id="3.40.640.10">
    <property type="entry name" value="Type I PLP-dependent aspartate aminotransferase-like (Major domain)"/>
    <property type="match status" value="1"/>
</dbReference>
<comment type="catalytic activity">
    <reaction evidence="9">
        <text>(sulfur carrier)-H + L-cysteine = (sulfur carrier)-SH + L-alanine</text>
        <dbReference type="Rhea" id="RHEA:43892"/>
        <dbReference type="Rhea" id="RHEA-COMP:14737"/>
        <dbReference type="Rhea" id="RHEA-COMP:14739"/>
        <dbReference type="ChEBI" id="CHEBI:29917"/>
        <dbReference type="ChEBI" id="CHEBI:35235"/>
        <dbReference type="ChEBI" id="CHEBI:57972"/>
        <dbReference type="ChEBI" id="CHEBI:64428"/>
        <dbReference type="EC" id="2.8.1.7"/>
    </reaction>
</comment>
<evidence type="ECO:0000256" key="7">
    <source>
        <dbReference type="ARBA" id="ARBA00023004"/>
    </source>
</evidence>
<proteinExistence type="inferred from homology"/>
<dbReference type="InterPro" id="IPR015424">
    <property type="entry name" value="PyrdxlP-dep_Trfase"/>
</dbReference>
<feature type="domain" description="Aminotransferase class V" evidence="11">
    <location>
        <begin position="4"/>
        <end position="357"/>
    </location>
</feature>
<dbReference type="PANTHER" id="PTHR11601">
    <property type="entry name" value="CYSTEINE DESULFURYLASE FAMILY MEMBER"/>
    <property type="match status" value="1"/>
</dbReference>
<dbReference type="InterPro" id="IPR015422">
    <property type="entry name" value="PyrdxlP-dep_Trfase_small"/>
</dbReference>
<dbReference type="EMBL" id="MHMM01000006">
    <property type="protein sequence ID" value="OGZ27386.1"/>
    <property type="molecule type" value="Genomic_DNA"/>
</dbReference>
<evidence type="ECO:0000256" key="8">
    <source>
        <dbReference type="ARBA" id="ARBA00023014"/>
    </source>
</evidence>
<dbReference type="InterPro" id="IPR015421">
    <property type="entry name" value="PyrdxlP-dep_Trfase_major"/>
</dbReference>
<comment type="caution">
    <text evidence="12">The sequence shown here is derived from an EMBL/GenBank/DDBJ whole genome shotgun (WGS) entry which is preliminary data.</text>
</comment>
<organism evidence="12 13">
    <name type="scientific">Candidatus Nealsonbacteria bacterium RIFOXYB1_FULL_40_15</name>
    <dbReference type="NCBI Taxonomy" id="1801677"/>
    <lineage>
        <taxon>Bacteria</taxon>
        <taxon>Candidatus Nealsoniibacteriota</taxon>
    </lineage>
</organism>
<comment type="cofactor">
    <cofactor evidence="1 10">
        <name>pyridoxal 5'-phosphate</name>
        <dbReference type="ChEBI" id="CHEBI:597326"/>
    </cofactor>
</comment>
<gene>
    <name evidence="12" type="ORF">A2365_02840</name>
</gene>
<dbReference type="PROSITE" id="PS00595">
    <property type="entry name" value="AA_TRANSFER_CLASS_5"/>
    <property type="match status" value="1"/>
</dbReference>
<dbReference type="InterPro" id="IPR020578">
    <property type="entry name" value="Aminotrans_V_PyrdxlP_BS"/>
</dbReference>
<dbReference type="Proteomes" id="UP000177740">
    <property type="component" value="Unassembled WGS sequence"/>
</dbReference>
<dbReference type="GO" id="GO:0046872">
    <property type="term" value="F:metal ion binding"/>
    <property type="evidence" value="ECO:0007669"/>
    <property type="project" value="UniProtKB-KW"/>
</dbReference>
<dbReference type="PIRSF" id="PIRSF005572">
    <property type="entry name" value="NifS"/>
    <property type="match status" value="1"/>
</dbReference>
<dbReference type="Pfam" id="PF00266">
    <property type="entry name" value="Aminotran_5"/>
    <property type="match status" value="1"/>
</dbReference>
<dbReference type="PANTHER" id="PTHR11601:SF34">
    <property type="entry name" value="CYSTEINE DESULFURASE"/>
    <property type="match status" value="1"/>
</dbReference>
<evidence type="ECO:0000313" key="12">
    <source>
        <dbReference type="EMBL" id="OGZ27386.1"/>
    </source>
</evidence>
<keyword evidence="6" id="KW-0663">Pyridoxal phosphate</keyword>
<evidence type="ECO:0000256" key="6">
    <source>
        <dbReference type="ARBA" id="ARBA00022898"/>
    </source>
</evidence>
<evidence type="ECO:0000256" key="10">
    <source>
        <dbReference type="RuleBase" id="RU004504"/>
    </source>
</evidence>
<evidence type="ECO:0000256" key="1">
    <source>
        <dbReference type="ARBA" id="ARBA00001933"/>
    </source>
</evidence>
<dbReference type="SUPFAM" id="SSF53383">
    <property type="entry name" value="PLP-dependent transferases"/>
    <property type="match status" value="1"/>
</dbReference>
<evidence type="ECO:0000256" key="3">
    <source>
        <dbReference type="ARBA" id="ARBA00012239"/>
    </source>
</evidence>
<dbReference type="AlphaFoldDB" id="A0A1G2ENL9"/>
<evidence type="ECO:0000256" key="5">
    <source>
        <dbReference type="ARBA" id="ARBA00022723"/>
    </source>
</evidence>
<dbReference type="STRING" id="1801677.A2365_02840"/>
<name>A0A1G2ENL9_9BACT</name>
<keyword evidence="4" id="KW-0808">Transferase</keyword>
<sequence>MKKVYLDYVATTPVDPLAVKEMAPYFSDKFGNTMSLYSLGREAKKDLEESRKKIASLISADPEEIFFTSSATESNNTILKGIKGSHMVISSIEHACIMESALWLEKQGARVTRIPVDKFGLVNPLDIEKAITKDTALVSIIHGSNEVGTIQDIGEIGRICREKNVLFHTDASQTFGKIKIDVENIDLLSASSHKIYGPKGAGIIFKRKGVDLTPLIHGGGQEEGLRSSTVNVPSIVGFAKACQIAEERMEKDLEKISRLFKKLVQEVLKIDNVYLTGHPEKRLKNIASFYFSFIEGESLVLSLDLEGIAVSTGSACSSRSLEPSHVLIAMGLEHEQAHGSLRVSLGRNTTEGEIDYFVDKLKESVNKLRKISPLCIQKK</sequence>
<dbReference type="NCBIfam" id="NF002806">
    <property type="entry name" value="PRK02948.1"/>
    <property type="match status" value="1"/>
</dbReference>
<reference evidence="12 13" key="1">
    <citation type="journal article" date="2016" name="Nat. Commun.">
        <title>Thousands of microbial genomes shed light on interconnected biogeochemical processes in an aquifer system.</title>
        <authorList>
            <person name="Anantharaman K."/>
            <person name="Brown C.T."/>
            <person name="Hug L.A."/>
            <person name="Sharon I."/>
            <person name="Castelle C.J."/>
            <person name="Probst A.J."/>
            <person name="Thomas B.C."/>
            <person name="Singh A."/>
            <person name="Wilkins M.J."/>
            <person name="Karaoz U."/>
            <person name="Brodie E.L."/>
            <person name="Williams K.H."/>
            <person name="Hubbard S.S."/>
            <person name="Banfield J.F."/>
        </authorList>
    </citation>
    <scope>NUCLEOTIDE SEQUENCE [LARGE SCALE GENOMIC DNA]</scope>
</reference>
<dbReference type="EC" id="2.8.1.7" evidence="3"/>
<keyword evidence="5" id="KW-0479">Metal-binding</keyword>
<comment type="similarity">
    <text evidence="2">Belongs to the class-V pyridoxal-phosphate-dependent aminotransferase family. NifS/IscS subfamily.</text>
</comment>
<dbReference type="GO" id="GO:0051536">
    <property type="term" value="F:iron-sulfur cluster binding"/>
    <property type="evidence" value="ECO:0007669"/>
    <property type="project" value="UniProtKB-KW"/>
</dbReference>
<dbReference type="GO" id="GO:0031071">
    <property type="term" value="F:cysteine desulfurase activity"/>
    <property type="evidence" value="ECO:0007669"/>
    <property type="project" value="UniProtKB-EC"/>
</dbReference>
<evidence type="ECO:0000256" key="9">
    <source>
        <dbReference type="ARBA" id="ARBA00050776"/>
    </source>
</evidence>
<dbReference type="Gene3D" id="3.90.1150.10">
    <property type="entry name" value="Aspartate Aminotransferase, domain 1"/>
    <property type="match status" value="1"/>
</dbReference>
<evidence type="ECO:0000256" key="2">
    <source>
        <dbReference type="ARBA" id="ARBA00006490"/>
    </source>
</evidence>
<keyword evidence="7" id="KW-0408">Iron</keyword>
<keyword evidence="8" id="KW-0411">Iron-sulfur</keyword>
<evidence type="ECO:0000313" key="13">
    <source>
        <dbReference type="Proteomes" id="UP000177740"/>
    </source>
</evidence>